<dbReference type="InterPro" id="IPR027469">
    <property type="entry name" value="Cation_efflux_TMD_sf"/>
</dbReference>
<dbReference type="Proteomes" id="UP001310248">
    <property type="component" value="Unassembled WGS sequence"/>
</dbReference>
<feature type="transmembrane region" description="Helical" evidence="8">
    <location>
        <begin position="209"/>
        <end position="228"/>
    </location>
</feature>
<dbReference type="InterPro" id="IPR045316">
    <property type="entry name" value="Msc2-like"/>
</dbReference>
<comment type="subcellular location">
    <subcellularLocation>
        <location evidence="1">Membrane</location>
        <topology evidence="1">Multi-pass membrane protein</topology>
    </subcellularLocation>
</comment>
<dbReference type="Pfam" id="PF01545">
    <property type="entry name" value="Cation_efflux"/>
    <property type="match status" value="1"/>
</dbReference>
<feature type="transmembrane region" description="Helical" evidence="8">
    <location>
        <begin position="32"/>
        <end position="52"/>
    </location>
</feature>
<keyword evidence="3 8" id="KW-0812">Transmembrane</keyword>
<evidence type="ECO:0000256" key="3">
    <source>
        <dbReference type="ARBA" id="ARBA00022692"/>
    </source>
</evidence>
<evidence type="ECO:0000256" key="1">
    <source>
        <dbReference type="ARBA" id="ARBA00004141"/>
    </source>
</evidence>
<dbReference type="Gene3D" id="1.20.1510.10">
    <property type="entry name" value="Cation efflux protein transmembrane domain"/>
    <property type="match status" value="1"/>
</dbReference>
<evidence type="ECO:0000313" key="11">
    <source>
        <dbReference type="Proteomes" id="UP001310248"/>
    </source>
</evidence>
<evidence type="ECO:0000256" key="8">
    <source>
        <dbReference type="SAM" id="Phobius"/>
    </source>
</evidence>
<dbReference type="NCBIfam" id="TIGR01297">
    <property type="entry name" value="CDF"/>
    <property type="match status" value="1"/>
</dbReference>
<dbReference type="RefSeq" id="WP_329774976.1">
    <property type="nucleotide sequence ID" value="NZ_JAYDYW010000006.1"/>
</dbReference>
<protein>
    <submittedName>
        <fullName evidence="10">CDF family Co(II)/Ni(II) efflux transporter DmeF</fullName>
    </submittedName>
</protein>
<feature type="transmembrane region" description="Helical" evidence="8">
    <location>
        <begin position="64"/>
        <end position="81"/>
    </location>
</feature>
<keyword evidence="7 8" id="KW-0472">Membrane</keyword>
<dbReference type="NCBIfam" id="NF033827">
    <property type="entry name" value="CDF_efflux_DmeF"/>
    <property type="match status" value="1"/>
</dbReference>
<evidence type="ECO:0000256" key="2">
    <source>
        <dbReference type="ARBA" id="ARBA00022448"/>
    </source>
</evidence>
<evidence type="ECO:0000256" key="6">
    <source>
        <dbReference type="ARBA" id="ARBA00023065"/>
    </source>
</evidence>
<keyword evidence="4" id="KW-0864">Zinc transport</keyword>
<evidence type="ECO:0000256" key="5">
    <source>
        <dbReference type="ARBA" id="ARBA00022989"/>
    </source>
</evidence>
<dbReference type="PANTHER" id="PTHR45755">
    <property type="match status" value="1"/>
</dbReference>
<keyword evidence="5 8" id="KW-1133">Transmembrane helix</keyword>
<gene>
    <name evidence="10" type="primary">dmeF</name>
    <name evidence="10" type="ORF">SNR37_003154</name>
</gene>
<evidence type="ECO:0000256" key="4">
    <source>
        <dbReference type="ARBA" id="ARBA00022906"/>
    </source>
</evidence>
<keyword evidence="4" id="KW-0862">Zinc</keyword>
<dbReference type="InterPro" id="IPR058533">
    <property type="entry name" value="Cation_efflux_TM"/>
</dbReference>
<dbReference type="EMBL" id="JAYDYW010000006">
    <property type="protein sequence ID" value="MEE1673727.1"/>
    <property type="molecule type" value="Genomic_DNA"/>
</dbReference>
<feature type="transmembrane region" description="Helical" evidence="8">
    <location>
        <begin position="102"/>
        <end position="125"/>
    </location>
</feature>
<keyword evidence="2" id="KW-0813">Transport</keyword>
<keyword evidence="6" id="KW-0406">Ion transport</keyword>
<evidence type="ECO:0000259" key="9">
    <source>
        <dbReference type="Pfam" id="PF01545"/>
    </source>
</evidence>
<evidence type="ECO:0000256" key="7">
    <source>
        <dbReference type="ARBA" id="ARBA00023136"/>
    </source>
</evidence>
<accession>A0ABU7G382</accession>
<evidence type="ECO:0000313" key="10">
    <source>
        <dbReference type="EMBL" id="MEE1673727.1"/>
    </source>
</evidence>
<comment type="caution">
    <text evidence="10">The sequence shown here is derived from an EMBL/GenBank/DDBJ whole genome shotgun (WGS) entry which is preliminary data.</text>
</comment>
<feature type="transmembrane region" description="Helical" evidence="8">
    <location>
        <begin position="174"/>
        <end position="197"/>
    </location>
</feature>
<feature type="domain" description="Cation efflux protein transmembrane" evidence="9">
    <location>
        <begin position="32"/>
        <end position="234"/>
    </location>
</feature>
<feature type="transmembrane region" description="Helical" evidence="8">
    <location>
        <begin position="131"/>
        <end position="153"/>
    </location>
</feature>
<dbReference type="InterPro" id="IPR002524">
    <property type="entry name" value="Cation_efflux"/>
</dbReference>
<organism evidence="10 11">
    <name type="scientific">Agarivorans aestuarii</name>
    <dbReference type="NCBI Taxonomy" id="1563703"/>
    <lineage>
        <taxon>Bacteria</taxon>
        <taxon>Pseudomonadati</taxon>
        <taxon>Pseudomonadota</taxon>
        <taxon>Gammaproteobacteria</taxon>
        <taxon>Alteromonadales</taxon>
        <taxon>Alteromonadaceae</taxon>
        <taxon>Agarivorans</taxon>
    </lineage>
</organism>
<keyword evidence="11" id="KW-1185">Reference proteome</keyword>
<proteinExistence type="predicted"/>
<dbReference type="SUPFAM" id="SSF161111">
    <property type="entry name" value="Cation efflux protein transmembrane domain-like"/>
    <property type="match status" value="1"/>
</dbReference>
<reference evidence="11" key="1">
    <citation type="submission" date="2023-07" db="EMBL/GenBank/DDBJ databases">
        <title>Draft genome sequence of Agarivorans aestuarii strain ZMCS4, a CAZymes producing bacteria isolated from the marine brown algae Clodostephus spongiosus.</title>
        <authorList>
            <person name="Lorente B."/>
            <person name="Cabral C."/>
            <person name="Frias J."/>
            <person name="Faria J."/>
            <person name="Toubarro D."/>
        </authorList>
    </citation>
    <scope>NUCLEOTIDE SEQUENCE [LARGE SCALE GENOMIC DNA]</scope>
    <source>
        <strain evidence="11">ZMCS4</strain>
    </source>
</reference>
<sequence length="305" mass="33954">MDHQHQAAFDISSQAHQHDFSHHTNQGEQRTLIVLTLTAITMVIEIVAGTWFGSMALLADGWHMGTHVAAFAITIFVYRYARKHVNNPKFSFGTGKVSSLGGFASAIALAVVSLLMIIESITRFFEPQAIAFNQAILVAVIGLLVNLVSAWILKDDHHHHHDEEHSHSHQDHNLRAAYMHVLADALTSLLAIFALLAGKYAGLNWLDPVMGIVGALVISKWAWGLISLTSSHLLDQQCQTTENRVREALKDEEIEITDLHVWHLGEKSLSAVISIRSEAPRSLIAYKQLLQHIPKLRHVSIEVHK</sequence>
<reference evidence="10 11" key="2">
    <citation type="submission" date="2023-12" db="EMBL/GenBank/DDBJ databases">
        <authorList>
            <consortium name="Cladostephus spongiosus"/>
            <person name="Lorente B."/>
            <person name="Cabral C."/>
            <person name="Frias J."/>
            <person name="Faria J."/>
            <person name="Toubarro D."/>
        </authorList>
    </citation>
    <scope>NUCLEOTIDE SEQUENCE [LARGE SCALE GENOMIC DNA]</scope>
    <source>
        <strain evidence="10 11">ZMCS4</strain>
    </source>
</reference>
<dbReference type="PANTHER" id="PTHR45755:SF4">
    <property type="entry name" value="ZINC TRANSPORTER 7"/>
    <property type="match status" value="1"/>
</dbReference>
<name>A0ABU7G382_9ALTE</name>